<organism evidence="12 13">
    <name type="scientific">Candidatus Desulfatibia profunda</name>
    <dbReference type="NCBI Taxonomy" id="2841695"/>
    <lineage>
        <taxon>Bacteria</taxon>
        <taxon>Pseudomonadati</taxon>
        <taxon>Thermodesulfobacteriota</taxon>
        <taxon>Desulfobacteria</taxon>
        <taxon>Desulfobacterales</taxon>
        <taxon>Desulfobacterales incertae sedis</taxon>
        <taxon>Candidatus Desulfatibia</taxon>
    </lineage>
</organism>
<dbReference type="InterPro" id="IPR001610">
    <property type="entry name" value="PAC"/>
</dbReference>
<accession>A0A8J6NVQ0</accession>
<feature type="domain" description="PAS" evidence="10">
    <location>
        <begin position="25"/>
        <end position="90"/>
    </location>
</feature>
<dbReference type="SUPFAM" id="SSF47384">
    <property type="entry name" value="Homodimeric domain of signal transducing histidine kinase"/>
    <property type="match status" value="1"/>
</dbReference>
<dbReference type="InterPro" id="IPR036097">
    <property type="entry name" value="HisK_dim/P_sf"/>
</dbReference>
<dbReference type="Proteomes" id="UP000603434">
    <property type="component" value="Unassembled WGS sequence"/>
</dbReference>
<comment type="caution">
    <text evidence="12">The sequence shown here is derived from an EMBL/GenBank/DDBJ whole genome shotgun (WGS) entry which is preliminary data.</text>
</comment>
<dbReference type="Pfam" id="PF00989">
    <property type="entry name" value="PAS"/>
    <property type="match status" value="1"/>
</dbReference>
<dbReference type="SMART" id="SM00091">
    <property type="entry name" value="PAS"/>
    <property type="match status" value="4"/>
</dbReference>
<dbReference type="NCBIfam" id="TIGR00229">
    <property type="entry name" value="sensory_box"/>
    <property type="match status" value="4"/>
</dbReference>
<protein>
    <recommendedName>
        <fullName evidence="2">histidine kinase</fullName>
        <ecNumber evidence="2">2.7.13.3</ecNumber>
    </recommendedName>
</protein>
<evidence type="ECO:0000256" key="3">
    <source>
        <dbReference type="ARBA" id="ARBA00022553"/>
    </source>
</evidence>
<name>A0A8J6NVQ0_9BACT</name>
<dbReference type="InterPro" id="IPR052162">
    <property type="entry name" value="Sensor_kinase/Photoreceptor"/>
</dbReference>
<dbReference type="PANTHER" id="PTHR43304:SF1">
    <property type="entry name" value="PAC DOMAIN-CONTAINING PROTEIN"/>
    <property type="match status" value="1"/>
</dbReference>
<dbReference type="SMART" id="SM00448">
    <property type="entry name" value="REC"/>
    <property type="match status" value="1"/>
</dbReference>
<dbReference type="SUPFAM" id="SSF52172">
    <property type="entry name" value="CheY-like"/>
    <property type="match status" value="1"/>
</dbReference>
<dbReference type="InterPro" id="IPR035965">
    <property type="entry name" value="PAS-like_dom_sf"/>
</dbReference>
<evidence type="ECO:0000313" key="12">
    <source>
        <dbReference type="EMBL" id="MBC8360873.1"/>
    </source>
</evidence>
<feature type="domain" description="PAS" evidence="10">
    <location>
        <begin position="414"/>
        <end position="456"/>
    </location>
</feature>
<dbReference type="CDD" id="cd00130">
    <property type="entry name" value="PAS"/>
    <property type="match status" value="4"/>
</dbReference>
<dbReference type="InterPro" id="IPR000014">
    <property type="entry name" value="PAS"/>
</dbReference>
<comment type="catalytic activity">
    <reaction evidence="1">
        <text>ATP + protein L-histidine = ADP + protein N-phospho-L-histidine.</text>
        <dbReference type="EC" id="2.7.13.3"/>
    </reaction>
</comment>
<dbReference type="GO" id="GO:0006355">
    <property type="term" value="P:regulation of DNA-templated transcription"/>
    <property type="evidence" value="ECO:0007669"/>
    <property type="project" value="InterPro"/>
</dbReference>
<dbReference type="InterPro" id="IPR003594">
    <property type="entry name" value="HATPase_dom"/>
</dbReference>
<dbReference type="PANTHER" id="PTHR43304">
    <property type="entry name" value="PHYTOCHROME-LIKE PROTEIN CPH1"/>
    <property type="match status" value="1"/>
</dbReference>
<dbReference type="Pfam" id="PF13426">
    <property type="entry name" value="PAS_9"/>
    <property type="match status" value="1"/>
</dbReference>
<dbReference type="SUPFAM" id="SSF55874">
    <property type="entry name" value="ATPase domain of HSP90 chaperone/DNA topoisomerase II/histidine kinase"/>
    <property type="match status" value="1"/>
</dbReference>
<dbReference type="SMART" id="SM00388">
    <property type="entry name" value="HisKA"/>
    <property type="match status" value="1"/>
</dbReference>
<dbReference type="InterPro" id="IPR003661">
    <property type="entry name" value="HisK_dim/P_dom"/>
</dbReference>
<keyword evidence="4" id="KW-0808">Transferase</keyword>
<dbReference type="PROSITE" id="PS50112">
    <property type="entry name" value="PAS"/>
    <property type="match status" value="4"/>
</dbReference>
<keyword evidence="7" id="KW-0175">Coiled coil</keyword>
<evidence type="ECO:0000259" key="10">
    <source>
        <dbReference type="PROSITE" id="PS50112"/>
    </source>
</evidence>
<dbReference type="CDD" id="cd00082">
    <property type="entry name" value="HisKA"/>
    <property type="match status" value="1"/>
</dbReference>
<evidence type="ECO:0000256" key="5">
    <source>
        <dbReference type="ARBA" id="ARBA00022777"/>
    </source>
</evidence>
<dbReference type="InterPro" id="IPR011006">
    <property type="entry name" value="CheY-like_superfamily"/>
</dbReference>
<dbReference type="PROSITE" id="PS50110">
    <property type="entry name" value="RESPONSE_REGULATORY"/>
    <property type="match status" value="1"/>
</dbReference>
<proteinExistence type="predicted"/>
<dbReference type="Gene3D" id="1.10.287.130">
    <property type="match status" value="1"/>
</dbReference>
<gene>
    <name evidence="12" type="ORF">H8E23_05710</name>
</gene>
<feature type="domain" description="PAS" evidence="10">
    <location>
        <begin position="141"/>
        <end position="182"/>
    </location>
</feature>
<dbReference type="SMART" id="SM00387">
    <property type="entry name" value="HATPase_c"/>
    <property type="match status" value="1"/>
</dbReference>
<dbReference type="Gene3D" id="3.30.565.10">
    <property type="entry name" value="Histidine kinase-like ATPase, C-terminal domain"/>
    <property type="match status" value="1"/>
</dbReference>
<evidence type="ECO:0000313" key="13">
    <source>
        <dbReference type="Proteomes" id="UP000603434"/>
    </source>
</evidence>
<reference evidence="12 13" key="1">
    <citation type="submission" date="2020-08" db="EMBL/GenBank/DDBJ databases">
        <title>Bridging the membrane lipid divide: bacteria of the FCB group superphylum have the potential to synthesize archaeal ether lipids.</title>
        <authorList>
            <person name="Villanueva L."/>
            <person name="Von Meijenfeldt F.A.B."/>
            <person name="Westbye A.B."/>
            <person name="Yadav S."/>
            <person name="Hopmans E.C."/>
            <person name="Dutilh B.E."/>
            <person name="Sinninghe Damste J.S."/>
        </authorList>
    </citation>
    <scope>NUCLEOTIDE SEQUENCE [LARGE SCALE GENOMIC DNA]</scope>
    <source>
        <strain evidence="12">NIOZ-UU30</strain>
    </source>
</reference>
<evidence type="ECO:0000259" key="8">
    <source>
        <dbReference type="PROSITE" id="PS50109"/>
    </source>
</evidence>
<dbReference type="SUPFAM" id="SSF55785">
    <property type="entry name" value="PYP-like sensor domain (PAS domain)"/>
    <property type="match status" value="4"/>
</dbReference>
<dbReference type="PROSITE" id="PS50109">
    <property type="entry name" value="HIS_KIN"/>
    <property type="match status" value="1"/>
</dbReference>
<feature type="domain" description="PAC" evidence="11">
    <location>
        <begin position="213"/>
        <end position="265"/>
    </location>
</feature>
<dbReference type="SMART" id="SM00086">
    <property type="entry name" value="PAC"/>
    <property type="match status" value="4"/>
</dbReference>
<dbReference type="PROSITE" id="PS50113">
    <property type="entry name" value="PAC"/>
    <property type="match status" value="3"/>
</dbReference>
<dbReference type="GO" id="GO:0000155">
    <property type="term" value="F:phosphorelay sensor kinase activity"/>
    <property type="evidence" value="ECO:0007669"/>
    <property type="project" value="InterPro"/>
</dbReference>
<dbReference type="InterPro" id="IPR036890">
    <property type="entry name" value="HATPase_C_sf"/>
</dbReference>
<sequence>MAGKPTCEQLEQKVKELEEKNLEGRALLNATTDAVVLLDPRGMILEINETYARRFHQRRDDLLGTCVWDLFPSEVIEPRRANVNKVFETGQPVSMEDQRHGVWNYTKIYPICNLQGKVIKVAVFAHDITEPKLMEQTLLESEKKYRSIFENITDGYYRADLEGNLILVSPSGVELLGYDSAEEMIGKNIAKEFYGDPQEREYLRKEILKHGKIIFQGTLKRKDGTLILTETNSRLVHDQTGKPIAVEGIFRDITEHKRADDLKRVNERLRQEVNQRKLAEEALKESEETYRLLVNNLPGFVFKGFKDWSVEFYDNKVEVLTGYNVHTFNSGRMKWIDLIVPDDIEPARKIFIRALKTDKSYARDYRITTKAGNIIWIQERGYIVCNENGDIEYVSGVFYDITDRKFAEENIRKSEKKYRELYKGLRDGFTAVNMEGTITEFNPAFQRMLGYPEEEIRRLTYENITPKKWHPIDSKILEEQVFTRGYSDFYEKEYIGKDGRVFPVEVRTYLIRDEEGHPEGMWTTIRDITDRKEAEKQLLHFQKMEAVGTLAGGIAHDFNNLLQAIQGYADLLLLDKNESDAEYRKLQQIAYAAQRGGELTRQLLTFSRKVESKKLLLDLNRTVRQAINLLKRTIPKMIDIELRLAEPLKAVNADPSQVEQVIMNLAINAKDAMPEGGRLIIRTENASLDEEYCRTHLGATPGDYVLLTVSDTGHGMNRGTLDRIFEPFFTTKEVGKGTGLGLAIVYGIVKSYHGYITCSSEPGAGTSFKIYFPAMDKEAEPEEQETEAPVSGGTETVLLVDDEDAIRDLGKQILEKLGYNVLTAVDGESALDLYRREQGRIDLVILDLIMPGMGGMRCLEELLKSNARAKVVIASGYSDTGPVKETIEKGAKNFIGKPYEIRKMLEMVRQVLDED</sequence>
<keyword evidence="3 6" id="KW-0597">Phosphoprotein</keyword>
<feature type="domain" description="Response regulatory" evidence="9">
    <location>
        <begin position="796"/>
        <end position="912"/>
    </location>
</feature>
<feature type="domain" description="PAC" evidence="11">
    <location>
        <begin position="361"/>
        <end position="413"/>
    </location>
</feature>
<dbReference type="InterPro" id="IPR013767">
    <property type="entry name" value="PAS_fold"/>
</dbReference>
<feature type="domain" description="PAS" evidence="10">
    <location>
        <begin position="286"/>
        <end position="358"/>
    </location>
</feature>
<dbReference type="AlphaFoldDB" id="A0A8J6NVQ0"/>
<dbReference type="Pfam" id="PF00072">
    <property type="entry name" value="Response_reg"/>
    <property type="match status" value="1"/>
</dbReference>
<evidence type="ECO:0000256" key="4">
    <source>
        <dbReference type="ARBA" id="ARBA00022679"/>
    </source>
</evidence>
<dbReference type="EC" id="2.7.13.3" evidence="2"/>
<evidence type="ECO:0000259" key="9">
    <source>
        <dbReference type="PROSITE" id="PS50110"/>
    </source>
</evidence>
<feature type="domain" description="PAC" evidence="11">
    <location>
        <begin position="488"/>
        <end position="540"/>
    </location>
</feature>
<keyword evidence="5" id="KW-0418">Kinase</keyword>
<dbReference type="InterPro" id="IPR001789">
    <property type="entry name" value="Sig_transdc_resp-reg_receiver"/>
</dbReference>
<dbReference type="Pfam" id="PF02518">
    <property type="entry name" value="HATPase_c"/>
    <property type="match status" value="1"/>
</dbReference>
<evidence type="ECO:0000256" key="2">
    <source>
        <dbReference type="ARBA" id="ARBA00012438"/>
    </source>
</evidence>
<dbReference type="InterPro" id="IPR005467">
    <property type="entry name" value="His_kinase_dom"/>
</dbReference>
<feature type="domain" description="Histidine kinase" evidence="8">
    <location>
        <begin position="553"/>
        <end position="776"/>
    </location>
</feature>
<dbReference type="InterPro" id="IPR000700">
    <property type="entry name" value="PAS-assoc_C"/>
</dbReference>
<dbReference type="PRINTS" id="PR00344">
    <property type="entry name" value="BCTRLSENSOR"/>
</dbReference>
<evidence type="ECO:0000256" key="7">
    <source>
        <dbReference type="SAM" id="Coils"/>
    </source>
</evidence>
<dbReference type="Gene3D" id="3.40.50.2300">
    <property type="match status" value="1"/>
</dbReference>
<dbReference type="InterPro" id="IPR013655">
    <property type="entry name" value="PAS_fold_3"/>
</dbReference>
<feature type="modified residue" description="4-aspartylphosphate" evidence="6">
    <location>
        <position position="847"/>
    </location>
</feature>
<dbReference type="InterPro" id="IPR004358">
    <property type="entry name" value="Sig_transdc_His_kin-like_C"/>
</dbReference>
<dbReference type="InterPro" id="IPR013656">
    <property type="entry name" value="PAS_4"/>
</dbReference>
<dbReference type="Gene3D" id="3.30.450.20">
    <property type="entry name" value="PAS domain"/>
    <property type="match status" value="4"/>
</dbReference>
<evidence type="ECO:0000256" key="1">
    <source>
        <dbReference type="ARBA" id="ARBA00000085"/>
    </source>
</evidence>
<evidence type="ECO:0000256" key="6">
    <source>
        <dbReference type="PROSITE-ProRule" id="PRU00169"/>
    </source>
</evidence>
<evidence type="ECO:0000259" key="11">
    <source>
        <dbReference type="PROSITE" id="PS50113"/>
    </source>
</evidence>
<dbReference type="Pfam" id="PF08447">
    <property type="entry name" value="PAS_3"/>
    <property type="match status" value="1"/>
</dbReference>
<dbReference type="Pfam" id="PF00512">
    <property type="entry name" value="HisKA"/>
    <property type="match status" value="1"/>
</dbReference>
<feature type="coiled-coil region" evidence="7">
    <location>
        <begin position="259"/>
        <end position="296"/>
    </location>
</feature>
<dbReference type="EMBL" id="JACNJH010000111">
    <property type="protein sequence ID" value="MBC8360873.1"/>
    <property type="molecule type" value="Genomic_DNA"/>
</dbReference>
<dbReference type="Pfam" id="PF08448">
    <property type="entry name" value="PAS_4"/>
    <property type="match status" value="1"/>
</dbReference>